<sequence length="129" mass="14438">MAVGGKGWHCRKCGRLSRRSAWGQLYLCPNCNDTHASVGTVRPAKTLMSVRVPIPYKFINNLINPWSGIQRVETKIFNHSDVQGATGHYQIFILPEKKYKGASLPGILNAELTHKFLNTSNTDEQVGER</sequence>
<gene>
    <name evidence="1" type="ORF">B0H17DRAFT_1049953</name>
</gene>
<accession>A0AAD7DT29</accession>
<dbReference type="AlphaFoldDB" id="A0AAD7DT29"/>
<evidence type="ECO:0000313" key="2">
    <source>
        <dbReference type="Proteomes" id="UP001221757"/>
    </source>
</evidence>
<keyword evidence="2" id="KW-1185">Reference proteome</keyword>
<protein>
    <submittedName>
        <fullName evidence="1">Uncharacterized protein</fullName>
    </submittedName>
</protein>
<reference evidence="1" key="1">
    <citation type="submission" date="2023-03" db="EMBL/GenBank/DDBJ databases">
        <title>Massive genome expansion in bonnet fungi (Mycena s.s.) driven by repeated elements and novel gene families across ecological guilds.</title>
        <authorList>
            <consortium name="Lawrence Berkeley National Laboratory"/>
            <person name="Harder C.B."/>
            <person name="Miyauchi S."/>
            <person name="Viragh M."/>
            <person name="Kuo A."/>
            <person name="Thoen E."/>
            <person name="Andreopoulos B."/>
            <person name="Lu D."/>
            <person name="Skrede I."/>
            <person name="Drula E."/>
            <person name="Henrissat B."/>
            <person name="Morin E."/>
            <person name="Kohler A."/>
            <person name="Barry K."/>
            <person name="LaButti K."/>
            <person name="Morin E."/>
            <person name="Salamov A."/>
            <person name="Lipzen A."/>
            <person name="Mereny Z."/>
            <person name="Hegedus B."/>
            <person name="Baldrian P."/>
            <person name="Stursova M."/>
            <person name="Weitz H."/>
            <person name="Taylor A."/>
            <person name="Grigoriev I.V."/>
            <person name="Nagy L.G."/>
            <person name="Martin F."/>
            <person name="Kauserud H."/>
        </authorList>
    </citation>
    <scope>NUCLEOTIDE SEQUENCE</scope>
    <source>
        <strain evidence="1">CBHHK067</strain>
    </source>
</reference>
<dbReference type="Proteomes" id="UP001221757">
    <property type="component" value="Unassembled WGS sequence"/>
</dbReference>
<evidence type="ECO:0000313" key="1">
    <source>
        <dbReference type="EMBL" id="KAJ7699029.1"/>
    </source>
</evidence>
<proteinExistence type="predicted"/>
<dbReference type="EMBL" id="JARKIE010000024">
    <property type="protein sequence ID" value="KAJ7699029.1"/>
    <property type="molecule type" value="Genomic_DNA"/>
</dbReference>
<comment type="caution">
    <text evidence="1">The sequence shown here is derived from an EMBL/GenBank/DDBJ whole genome shotgun (WGS) entry which is preliminary data.</text>
</comment>
<organism evidence="1 2">
    <name type="scientific">Mycena rosella</name>
    <name type="common">Pink bonnet</name>
    <name type="synonym">Agaricus rosellus</name>
    <dbReference type="NCBI Taxonomy" id="1033263"/>
    <lineage>
        <taxon>Eukaryota</taxon>
        <taxon>Fungi</taxon>
        <taxon>Dikarya</taxon>
        <taxon>Basidiomycota</taxon>
        <taxon>Agaricomycotina</taxon>
        <taxon>Agaricomycetes</taxon>
        <taxon>Agaricomycetidae</taxon>
        <taxon>Agaricales</taxon>
        <taxon>Marasmiineae</taxon>
        <taxon>Mycenaceae</taxon>
        <taxon>Mycena</taxon>
    </lineage>
</organism>
<name>A0AAD7DT29_MYCRO</name>